<accession>A0A061B9J3</accession>
<gene>
    <name evidence="3" type="ORF">CYFA0S_12e02168g</name>
</gene>
<feature type="compositionally biased region" description="Acidic residues" evidence="1">
    <location>
        <begin position="139"/>
        <end position="149"/>
    </location>
</feature>
<keyword evidence="2" id="KW-0472">Membrane</keyword>
<name>A0A061B9J3_CYBFA</name>
<feature type="transmembrane region" description="Helical" evidence="2">
    <location>
        <begin position="197"/>
        <end position="220"/>
    </location>
</feature>
<feature type="transmembrane region" description="Helical" evidence="2">
    <location>
        <begin position="478"/>
        <end position="500"/>
    </location>
</feature>
<evidence type="ECO:0000256" key="1">
    <source>
        <dbReference type="SAM" id="MobiDB-lite"/>
    </source>
</evidence>
<feature type="compositionally biased region" description="Polar residues" evidence="1">
    <location>
        <begin position="43"/>
        <end position="69"/>
    </location>
</feature>
<dbReference type="AlphaFoldDB" id="A0A061B9J3"/>
<proteinExistence type="predicted"/>
<feature type="region of interest" description="Disordered" evidence="1">
    <location>
        <begin position="135"/>
        <end position="165"/>
    </location>
</feature>
<dbReference type="EMBL" id="LK052897">
    <property type="protein sequence ID" value="CDR43584.1"/>
    <property type="molecule type" value="Genomic_DNA"/>
</dbReference>
<evidence type="ECO:0000256" key="2">
    <source>
        <dbReference type="SAM" id="Phobius"/>
    </source>
</evidence>
<feature type="region of interest" description="Disordered" evidence="1">
    <location>
        <begin position="21"/>
        <end position="89"/>
    </location>
</feature>
<dbReference type="OrthoDB" id="4073891at2759"/>
<keyword evidence="2" id="KW-1133">Transmembrane helix</keyword>
<protein>
    <submittedName>
        <fullName evidence="3">CYFA0S12e02168g1_1</fullName>
    </submittedName>
</protein>
<reference evidence="3" key="1">
    <citation type="journal article" date="2014" name="Genome Announc.">
        <title>Genome sequence of the yeast Cyberlindnera fabianii (Hansenula fabianii).</title>
        <authorList>
            <person name="Freel K.C."/>
            <person name="Sarilar V."/>
            <person name="Neuveglise C."/>
            <person name="Devillers H."/>
            <person name="Friedrich A."/>
            <person name="Schacherer J."/>
        </authorList>
    </citation>
    <scope>NUCLEOTIDE SEQUENCE</scope>
    <source>
        <strain evidence="3">YJS4271</strain>
    </source>
</reference>
<keyword evidence="2" id="KW-0812">Transmembrane</keyword>
<feature type="compositionally biased region" description="Low complexity" evidence="1">
    <location>
        <begin position="31"/>
        <end position="41"/>
    </location>
</feature>
<feature type="transmembrane region" description="Helical" evidence="2">
    <location>
        <begin position="390"/>
        <end position="413"/>
    </location>
</feature>
<sequence length="508" mass="55541">MENHHHLEHLNEKPFGRMPFAGRASFMGPNSSSTASASISALTRLQQSQDGGTTSTDVSRMSSQLSHSFMSRPGVPLGTSPVGTPQSISGYQTARLIPPSGMSIPNHNISGSAPFFEDTISSMVASETQSHLDTLAEGDLGEDGDCDAESDLRDEKHTANGNIGSAKGETLDQMVSKIFDTEKAADLETRKINKIKFVTALSFLIAFTASCIVLSSFPVFSCNHTGELCLAPVTIRLTDKTESAKSTMQTIREALKVLTYIVIDFGDTHGDSDKMSNRMEDYYHNNVIDSFDVNTVYDLNILGYCRTSDNGSKFCMRSYGFDLISVFIRDAGVQLGELTKTSVGIMGDSFAMLYELAIAGFNELVIREDGEGEYVDHAILLQKFSKGMGFMSVTQLVIDCVLLIVAVTLLTLVLKSKQTDKKSSVYTLKKMSLIMAILLSFLGITTALLVLSFTYQFYVLLSDLTTAVGIAEVMINDGFALLWFLLLIQVIVTTLVVYVANCFRKDMF</sequence>
<dbReference type="VEuPathDB" id="FungiDB:BON22_4804"/>
<evidence type="ECO:0000313" key="3">
    <source>
        <dbReference type="EMBL" id="CDR43584.1"/>
    </source>
</evidence>
<feature type="transmembrane region" description="Helical" evidence="2">
    <location>
        <begin position="433"/>
        <end position="458"/>
    </location>
</feature>
<organism evidence="3">
    <name type="scientific">Cyberlindnera fabianii</name>
    <name type="common">Yeast</name>
    <name type="synonym">Hansenula fabianii</name>
    <dbReference type="NCBI Taxonomy" id="36022"/>
    <lineage>
        <taxon>Eukaryota</taxon>
        <taxon>Fungi</taxon>
        <taxon>Dikarya</taxon>
        <taxon>Ascomycota</taxon>
        <taxon>Saccharomycotina</taxon>
        <taxon>Saccharomycetes</taxon>
        <taxon>Phaffomycetales</taxon>
        <taxon>Phaffomycetaceae</taxon>
        <taxon>Cyberlindnera</taxon>
    </lineage>
</organism>